<feature type="region of interest" description="Disordered" evidence="1">
    <location>
        <begin position="68"/>
        <end position="148"/>
    </location>
</feature>
<evidence type="ECO:0000313" key="2">
    <source>
        <dbReference type="EMBL" id="MBK1835535.1"/>
    </source>
</evidence>
<keyword evidence="3" id="KW-1185">Reference proteome</keyword>
<comment type="caution">
    <text evidence="2">The sequence shown here is derived from an EMBL/GenBank/DDBJ whole genome shotgun (WGS) entry which is preliminary data.</text>
</comment>
<protein>
    <recommendedName>
        <fullName evidence="4">Helix-turn-helix domain-containing protein</fullName>
    </recommendedName>
</protein>
<evidence type="ECO:0008006" key="4">
    <source>
        <dbReference type="Google" id="ProtNLM"/>
    </source>
</evidence>
<evidence type="ECO:0000313" key="3">
    <source>
        <dbReference type="Proteomes" id="UP000604083"/>
    </source>
</evidence>
<evidence type="ECO:0000256" key="1">
    <source>
        <dbReference type="SAM" id="MobiDB-lite"/>
    </source>
</evidence>
<dbReference type="RefSeq" id="WP_200392972.1">
    <property type="nucleotide sequence ID" value="NZ_JAENIO010000060.1"/>
</dbReference>
<dbReference type="EMBL" id="JAENIO010000060">
    <property type="protein sequence ID" value="MBK1835535.1"/>
    <property type="molecule type" value="Genomic_DNA"/>
</dbReference>
<accession>A0A934VNY8</accession>
<sequence>MNINKNEQESPDSQTTEWIDCKAAAEQFDCSVNTIKKWAREKKIQARQDAERKPYFVNVEALAEKLKNSPSVESCYKASAVEAEPSPVTHHDPPKSTPETQPDSPATKPEQAPSPRKQGPQARQSVAKEKEQRRTKKTRKPQLNSVLFQARQLPLADKVRLRNEITRLIDAA</sequence>
<proteinExistence type="predicted"/>
<organism evidence="2 3">
    <name type="scientific">Roseibacillus ishigakijimensis</name>
    <dbReference type="NCBI Taxonomy" id="454146"/>
    <lineage>
        <taxon>Bacteria</taxon>
        <taxon>Pseudomonadati</taxon>
        <taxon>Verrucomicrobiota</taxon>
        <taxon>Verrucomicrobiia</taxon>
        <taxon>Verrucomicrobiales</taxon>
        <taxon>Verrucomicrobiaceae</taxon>
        <taxon>Roseibacillus</taxon>
    </lineage>
</organism>
<dbReference type="Proteomes" id="UP000604083">
    <property type="component" value="Unassembled WGS sequence"/>
</dbReference>
<dbReference type="AlphaFoldDB" id="A0A934VNY8"/>
<name>A0A934VNY8_9BACT</name>
<reference evidence="2" key="1">
    <citation type="submission" date="2021-01" db="EMBL/GenBank/DDBJ databases">
        <title>Modified the classification status of verrucomicrobia.</title>
        <authorList>
            <person name="Feng X."/>
        </authorList>
    </citation>
    <scope>NUCLEOTIDE SEQUENCE</scope>
    <source>
        <strain evidence="2">KCTC 12986</strain>
    </source>
</reference>
<gene>
    <name evidence="2" type="ORF">JIN78_15810</name>
</gene>